<name>A0A545SYU3_9GAMM</name>
<dbReference type="InterPro" id="IPR001789">
    <property type="entry name" value="Sig_transdc_resp-reg_receiver"/>
</dbReference>
<feature type="transmembrane region" description="Helical" evidence="7">
    <location>
        <begin position="463"/>
        <end position="483"/>
    </location>
</feature>
<evidence type="ECO:0000256" key="2">
    <source>
        <dbReference type="ARBA" id="ARBA00012438"/>
    </source>
</evidence>
<dbReference type="InterPro" id="IPR003594">
    <property type="entry name" value="HATPase_dom"/>
</dbReference>
<evidence type="ECO:0000256" key="3">
    <source>
        <dbReference type="ARBA" id="ARBA00022553"/>
    </source>
</evidence>
<feature type="transmembrane region" description="Helical" evidence="7">
    <location>
        <begin position="604"/>
        <end position="632"/>
    </location>
</feature>
<evidence type="ECO:0000259" key="8">
    <source>
        <dbReference type="PROSITE" id="PS50109"/>
    </source>
</evidence>
<evidence type="ECO:0000256" key="4">
    <source>
        <dbReference type="ARBA" id="ARBA00022679"/>
    </source>
</evidence>
<dbReference type="GO" id="GO:0005886">
    <property type="term" value="C:plasma membrane"/>
    <property type="evidence" value="ECO:0007669"/>
    <property type="project" value="TreeGrafter"/>
</dbReference>
<feature type="transmembrane region" description="Helical" evidence="7">
    <location>
        <begin position="367"/>
        <end position="386"/>
    </location>
</feature>
<evidence type="ECO:0000256" key="5">
    <source>
        <dbReference type="ARBA" id="ARBA00022777"/>
    </source>
</evidence>
<dbReference type="AlphaFoldDB" id="A0A545SYU3"/>
<dbReference type="GO" id="GO:0000155">
    <property type="term" value="F:phosphorelay sensor kinase activity"/>
    <property type="evidence" value="ECO:0007669"/>
    <property type="project" value="InterPro"/>
</dbReference>
<feature type="transmembrane region" description="Helical" evidence="7">
    <location>
        <begin position="434"/>
        <end position="457"/>
    </location>
</feature>
<dbReference type="Pfam" id="PF00072">
    <property type="entry name" value="Response_reg"/>
    <property type="match status" value="1"/>
</dbReference>
<dbReference type="InterPro" id="IPR005467">
    <property type="entry name" value="His_kinase_dom"/>
</dbReference>
<dbReference type="OrthoDB" id="9810730at2"/>
<organism evidence="10 11">
    <name type="scientific">Exilibacterium tricleocarpae</name>
    <dbReference type="NCBI Taxonomy" id="2591008"/>
    <lineage>
        <taxon>Bacteria</taxon>
        <taxon>Pseudomonadati</taxon>
        <taxon>Pseudomonadota</taxon>
        <taxon>Gammaproteobacteria</taxon>
        <taxon>Cellvibrionales</taxon>
        <taxon>Cellvibrionaceae</taxon>
        <taxon>Exilibacterium</taxon>
    </lineage>
</organism>
<dbReference type="Pfam" id="PF02518">
    <property type="entry name" value="HATPase_c"/>
    <property type="match status" value="1"/>
</dbReference>
<keyword evidence="3 6" id="KW-0597">Phosphoprotein</keyword>
<dbReference type="Proteomes" id="UP000319732">
    <property type="component" value="Unassembled WGS sequence"/>
</dbReference>
<gene>
    <name evidence="10" type="ORF">FKG94_21655</name>
</gene>
<evidence type="ECO:0000256" key="7">
    <source>
        <dbReference type="SAM" id="Phobius"/>
    </source>
</evidence>
<dbReference type="Gene3D" id="3.30.565.10">
    <property type="entry name" value="Histidine kinase-like ATPase, C-terminal domain"/>
    <property type="match status" value="1"/>
</dbReference>
<dbReference type="PROSITE" id="PS50110">
    <property type="entry name" value="RESPONSE_REGULATORY"/>
    <property type="match status" value="1"/>
</dbReference>
<evidence type="ECO:0000256" key="1">
    <source>
        <dbReference type="ARBA" id="ARBA00000085"/>
    </source>
</evidence>
<feature type="transmembrane region" description="Helical" evidence="7">
    <location>
        <begin position="76"/>
        <end position="96"/>
    </location>
</feature>
<feature type="transmembrane region" description="Helical" evidence="7">
    <location>
        <begin position="261"/>
        <end position="291"/>
    </location>
</feature>
<comment type="caution">
    <text evidence="10">The sequence shown here is derived from an EMBL/GenBank/DDBJ whole genome shotgun (WGS) entry which is preliminary data.</text>
</comment>
<comment type="catalytic activity">
    <reaction evidence="1">
        <text>ATP + protein L-histidine = ADP + protein N-phospho-L-histidine.</text>
        <dbReference type="EC" id="2.7.13.3"/>
    </reaction>
</comment>
<proteinExistence type="predicted"/>
<dbReference type="SMART" id="SM00388">
    <property type="entry name" value="HisKA"/>
    <property type="match status" value="1"/>
</dbReference>
<feature type="transmembrane region" description="Helical" evidence="7">
    <location>
        <begin position="184"/>
        <end position="202"/>
    </location>
</feature>
<evidence type="ECO:0000313" key="10">
    <source>
        <dbReference type="EMBL" id="TQV70132.1"/>
    </source>
</evidence>
<dbReference type="PANTHER" id="PTHR43047:SF72">
    <property type="entry name" value="OSMOSENSING HISTIDINE PROTEIN KINASE SLN1"/>
    <property type="match status" value="1"/>
</dbReference>
<dbReference type="EC" id="2.7.13.3" evidence="2"/>
<dbReference type="CDD" id="cd00156">
    <property type="entry name" value="REC"/>
    <property type="match status" value="1"/>
</dbReference>
<dbReference type="SMART" id="SM00387">
    <property type="entry name" value="HATPase_c"/>
    <property type="match status" value="1"/>
</dbReference>
<reference evidence="10 11" key="1">
    <citation type="submission" date="2019-06" db="EMBL/GenBank/DDBJ databases">
        <title>Whole genome sequence for Cellvibrionaceae sp. R142.</title>
        <authorList>
            <person name="Wang G."/>
        </authorList>
    </citation>
    <scope>NUCLEOTIDE SEQUENCE [LARGE SCALE GENOMIC DNA]</scope>
    <source>
        <strain evidence="10 11">R142</strain>
    </source>
</reference>
<dbReference type="InterPro" id="IPR004358">
    <property type="entry name" value="Sig_transdc_His_kin-like_C"/>
</dbReference>
<feature type="domain" description="Response regulatory" evidence="9">
    <location>
        <begin position="935"/>
        <end position="1057"/>
    </location>
</feature>
<keyword evidence="7" id="KW-1133">Transmembrane helix</keyword>
<dbReference type="InterPro" id="IPR011006">
    <property type="entry name" value="CheY-like_superfamily"/>
</dbReference>
<dbReference type="Pfam" id="PF00512">
    <property type="entry name" value="HisKA"/>
    <property type="match status" value="1"/>
</dbReference>
<sequence length="1148" mass="125420">MTTTTRAAQQIFRVRRQYNQWVANQTLEDYALRFTAKKARRWSSGQVATTALGATAFLALEAIGGAITLNYGFVNALVAMLTVGAVIFVVGFPISYHAAKHGLDIDLLTRGAGFGYLGSTITSLIYASFTFIFFAIEAAILAMALKALFGLPVTIGYVICALAVIPIVTHGITFISKFQVGTQPLWLLLQCLALGAVVYAEIDSVADWTQYRGTESDHAGFDLLLFGAASAVLFAMIAQIGEQVDYLRFLPPKDTTAPLRWWTALIAAGPGWIFIGIVKMLFGSFLAYLAFTQGMPMALAADPTQMYQTAFSYLTNYMTQSPTPALVLAGVMVIISQMKINVTNAYAGSIAWSNFFSRLTHSHPGRVVWLVFNVAIALLLMELGIYRALENILGMFAIIAISWLGSLSADLMINKKFGLSPALLEFKRAHLYDINPVGVGSMAAASGLGLLCYLGAFGTTSQALAHFITLAVTFVMVPLIALLTGGRYYIARSPAPDCDNTDTRQCCICENHFEQEDISQCPAYRGPICSLCCSLDARCRDSCKPHGRFSNQIAQLLQRLLPRRAVTAIDSRLGHFLAILSMICLLNGALLALVYYHINPQQQAFAGLLADLLWTLFFVLMIVSGVLAWLFLLAHESRVVAQDESNRQNRLLVREIEAHRKTDRELQRAKDFAEAANQAKSRYLTGISHELRTPLQSILGYAQLLGRDNAIPAARRDAIDVIRRSGEHLADLIEGLLDISKIEAGRLDIHRDQVDLHALLAQLVQMFRLQAQAKSIVFKDNIGSGSTGNQGAPALPRFVIADEKRLRQVLINLLSNAVKYTCRGSVEFAVRYRSHVAEFTVTDTGVGIAAEDLQRVFNPFERVRKPGVPHVPGTGLGLTIVRLLAEIMGGDIAVESTPGTGSRFTLMLMLSPVAAPRIPAPVQNPVTGYAGPLRNIAVVDDEPTHRGLINDLLTPLGFGVTEACDAEACLDLLRQCPPDLFLIDVSMPGISGITLAGQLRQRGVKAPVVMISADAQERHNSLAAGDPGSDASGTHHDAYLVKPIKLQHLLDTLADLLRLTWTYDDRRPLRIDPVPVPVAGGGAIRVPNHPSFAKLRDFAEIGYRKGFKEQLALIENMQLGEPALIDRLQHLAQHIQFDKIVQLLETKP</sequence>
<keyword evidence="7" id="KW-0472">Membrane</keyword>
<evidence type="ECO:0000256" key="6">
    <source>
        <dbReference type="PROSITE-ProRule" id="PRU00169"/>
    </source>
</evidence>
<dbReference type="RefSeq" id="WP_142929036.1">
    <property type="nucleotide sequence ID" value="NZ_ML660103.1"/>
</dbReference>
<dbReference type="PROSITE" id="PS50109">
    <property type="entry name" value="HIS_KIN"/>
    <property type="match status" value="1"/>
</dbReference>
<feature type="transmembrane region" description="Helical" evidence="7">
    <location>
        <begin position="223"/>
        <end position="241"/>
    </location>
</feature>
<dbReference type="InterPro" id="IPR003661">
    <property type="entry name" value="HisK_dim/P_dom"/>
</dbReference>
<accession>A0A545SYU3</accession>
<feature type="transmembrane region" description="Helical" evidence="7">
    <location>
        <begin position="116"/>
        <end position="136"/>
    </location>
</feature>
<dbReference type="GO" id="GO:0009927">
    <property type="term" value="F:histidine phosphotransfer kinase activity"/>
    <property type="evidence" value="ECO:0007669"/>
    <property type="project" value="TreeGrafter"/>
</dbReference>
<dbReference type="Gene3D" id="1.10.287.130">
    <property type="match status" value="1"/>
</dbReference>
<protein>
    <recommendedName>
        <fullName evidence="2">histidine kinase</fullName>
        <ecNumber evidence="2">2.7.13.3</ecNumber>
    </recommendedName>
</protein>
<dbReference type="CDD" id="cd00082">
    <property type="entry name" value="HisKA"/>
    <property type="match status" value="1"/>
</dbReference>
<dbReference type="EMBL" id="VHSG01000025">
    <property type="protein sequence ID" value="TQV70132.1"/>
    <property type="molecule type" value="Genomic_DNA"/>
</dbReference>
<dbReference type="Gene3D" id="3.40.50.2300">
    <property type="match status" value="1"/>
</dbReference>
<dbReference type="PRINTS" id="PR00344">
    <property type="entry name" value="BCTRLSENSOR"/>
</dbReference>
<dbReference type="SUPFAM" id="SSF55874">
    <property type="entry name" value="ATPase domain of HSP90 chaperone/DNA topoisomerase II/histidine kinase"/>
    <property type="match status" value="1"/>
</dbReference>
<dbReference type="PANTHER" id="PTHR43047">
    <property type="entry name" value="TWO-COMPONENT HISTIDINE PROTEIN KINASE"/>
    <property type="match status" value="1"/>
</dbReference>
<dbReference type="CDD" id="cd16922">
    <property type="entry name" value="HATPase_EvgS-ArcB-TorS-like"/>
    <property type="match status" value="1"/>
</dbReference>
<feature type="transmembrane region" description="Helical" evidence="7">
    <location>
        <begin position="148"/>
        <end position="172"/>
    </location>
</feature>
<feature type="transmembrane region" description="Helical" evidence="7">
    <location>
        <begin position="573"/>
        <end position="598"/>
    </location>
</feature>
<keyword evidence="11" id="KW-1185">Reference proteome</keyword>
<dbReference type="Gene3D" id="1.10.4160.10">
    <property type="entry name" value="Hydantoin permease"/>
    <property type="match status" value="1"/>
</dbReference>
<dbReference type="SUPFAM" id="SSF47384">
    <property type="entry name" value="Homodimeric domain of signal transducing histidine kinase"/>
    <property type="match status" value="1"/>
</dbReference>
<keyword evidence="7" id="KW-0812">Transmembrane</keyword>
<feature type="modified residue" description="4-aspartylphosphate" evidence="6">
    <location>
        <position position="984"/>
    </location>
</feature>
<keyword evidence="5" id="KW-0418">Kinase</keyword>
<dbReference type="InterPro" id="IPR036097">
    <property type="entry name" value="HisK_dim/P_sf"/>
</dbReference>
<dbReference type="InterPro" id="IPR036890">
    <property type="entry name" value="HATPase_C_sf"/>
</dbReference>
<feature type="transmembrane region" description="Helical" evidence="7">
    <location>
        <begin position="392"/>
        <end position="413"/>
    </location>
</feature>
<evidence type="ECO:0000313" key="11">
    <source>
        <dbReference type="Proteomes" id="UP000319732"/>
    </source>
</evidence>
<keyword evidence="4" id="KW-0808">Transferase</keyword>
<dbReference type="SMART" id="SM00448">
    <property type="entry name" value="REC"/>
    <property type="match status" value="1"/>
</dbReference>
<evidence type="ECO:0000259" key="9">
    <source>
        <dbReference type="PROSITE" id="PS50110"/>
    </source>
</evidence>
<feature type="domain" description="Histidine kinase" evidence="8">
    <location>
        <begin position="686"/>
        <end position="912"/>
    </location>
</feature>
<dbReference type="SUPFAM" id="SSF52172">
    <property type="entry name" value="CheY-like"/>
    <property type="match status" value="1"/>
</dbReference>